<dbReference type="PROSITE" id="PS51257">
    <property type="entry name" value="PROKAR_LIPOPROTEIN"/>
    <property type="match status" value="1"/>
</dbReference>
<dbReference type="AlphaFoldDB" id="A0A212U5X5"/>
<feature type="compositionally biased region" description="Low complexity" evidence="1">
    <location>
        <begin position="139"/>
        <end position="154"/>
    </location>
</feature>
<gene>
    <name evidence="2" type="ORF">SAMN05445756_2066</name>
</gene>
<dbReference type="RefSeq" id="WP_088819036.1">
    <property type="nucleotide sequence ID" value="NZ_FYEZ01000003.1"/>
</dbReference>
<dbReference type="EMBL" id="FYEZ01000003">
    <property type="protein sequence ID" value="SNC73637.1"/>
    <property type="molecule type" value="Genomic_DNA"/>
</dbReference>
<keyword evidence="3" id="KW-1185">Reference proteome</keyword>
<accession>A0A212U5X5</accession>
<evidence type="ECO:0008006" key="4">
    <source>
        <dbReference type="Google" id="ProtNLM"/>
    </source>
</evidence>
<organism evidence="2 3">
    <name type="scientific">Kytococcus aerolatus</name>
    <dbReference type="NCBI Taxonomy" id="592308"/>
    <lineage>
        <taxon>Bacteria</taxon>
        <taxon>Bacillati</taxon>
        <taxon>Actinomycetota</taxon>
        <taxon>Actinomycetes</taxon>
        <taxon>Micrococcales</taxon>
        <taxon>Kytococcaceae</taxon>
        <taxon>Kytococcus</taxon>
    </lineage>
</organism>
<evidence type="ECO:0000313" key="2">
    <source>
        <dbReference type="EMBL" id="SNC73637.1"/>
    </source>
</evidence>
<evidence type="ECO:0000256" key="1">
    <source>
        <dbReference type="SAM" id="MobiDB-lite"/>
    </source>
</evidence>
<reference evidence="2 3" key="1">
    <citation type="submission" date="2017-06" db="EMBL/GenBank/DDBJ databases">
        <authorList>
            <person name="Kim H.J."/>
            <person name="Triplett B.A."/>
        </authorList>
    </citation>
    <scope>NUCLEOTIDE SEQUENCE [LARGE SCALE GENOMIC DNA]</scope>
    <source>
        <strain evidence="2 3">DSM 22179</strain>
    </source>
</reference>
<name>A0A212U5X5_9MICO</name>
<proteinExistence type="predicted"/>
<evidence type="ECO:0000313" key="3">
    <source>
        <dbReference type="Proteomes" id="UP000198122"/>
    </source>
</evidence>
<dbReference type="Proteomes" id="UP000198122">
    <property type="component" value="Unassembled WGS sequence"/>
</dbReference>
<protein>
    <recommendedName>
        <fullName evidence="4">Lipoprotein</fullName>
    </recommendedName>
</protein>
<feature type="region of interest" description="Disordered" evidence="1">
    <location>
        <begin position="130"/>
        <end position="154"/>
    </location>
</feature>
<sequence>MDIKRALPVLLGAAAVFGLTGCDGATGEAQAAAFVEHFNAGEPDKDQSIYVEPLGREQAETLKELSQRCTLDEDSIELAENGTSAALKDFGVIADCGGEKRSLVGQMSLHYDDGEEDGYRVQLDSLPRQGGKFSDFENSLPEELTSLPPLQDEV</sequence>